<organism evidence="1 2">
    <name type="scientific">Altericroceibacterium spongiae</name>
    <dbReference type="NCBI Taxonomy" id="2320269"/>
    <lineage>
        <taxon>Bacteria</taxon>
        <taxon>Pseudomonadati</taxon>
        <taxon>Pseudomonadota</taxon>
        <taxon>Alphaproteobacteria</taxon>
        <taxon>Sphingomonadales</taxon>
        <taxon>Erythrobacteraceae</taxon>
        <taxon>Altericroceibacterium</taxon>
    </lineage>
</organism>
<name>A0A420ESG6_9SPHN</name>
<accession>A0A420ESG6</accession>
<dbReference type="SUPFAM" id="SSF103084">
    <property type="entry name" value="Holliday junction resolvase RusA"/>
    <property type="match status" value="1"/>
</dbReference>
<reference evidence="1 2" key="1">
    <citation type="submission" date="2018-09" db="EMBL/GenBank/DDBJ databases">
        <title>Altererythrobacter spongiae sp. nov., isolated from a marine sponge.</title>
        <authorList>
            <person name="Zhuang L."/>
            <person name="Luo L."/>
        </authorList>
    </citation>
    <scope>NUCLEOTIDE SEQUENCE [LARGE SCALE GENOMIC DNA]</scope>
    <source>
        <strain evidence="1 2">HN-Y73</strain>
    </source>
</reference>
<dbReference type="EMBL" id="RAPF01000001">
    <property type="protein sequence ID" value="RKF23599.1"/>
    <property type="molecule type" value="Genomic_DNA"/>
</dbReference>
<proteinExistence type="predicted"/>
<dbReference type="Gene3D" id="3.30.1330.70">
    <property type="entry name" value="Holliday junction resolvase RusA"/>
    <property type="match status" value="1"/>
</dbReference>
<dbReference type="InterPro" id="IPR036614">
    <property type="entry name" value="RusA-like_sf"/>
</dbReference>
<evidence type="ECO:0000313" key="2">
    <source>
        <dbReference type="Proteomes" id="UP000284395"/>
    </source>
</evidence>
<dbReference type="GO" id="GO:0006310">
    <property type="term" value="P:DNA recombination"/>
    <property type="evidence" value="ECO:0007669"/>
    <property type="project" value="InterPro"/>
</dbReference>
<sequence length="121" mass="13296">MIVPFPPVELSPNFRGHWTVKSRAKKDYRRACWALALEAGLQVPGYAGTDGKIAIRLDFFPPDRASRDDDNVPASFKAGRDGIADALKCDDARFVTTVEMRSETRCCVVVTLIQPADGRAA</sequence>
<dbReference type="GO" id="GO:0000287">
    <property type="term" value="F:magnesium ion binding"/>
    <property type="evidence" value="ECO:0007669"/>
    <property type="project" value="InterPro"/>
</dbReference>
<protein>
    <submittedName>
        <fullName evidence="1">Endodeoxyribonuclease RusA</fullName>
    </submittedName>
</protein>
<keyword evidence="2" id="KW-1185">Reference proteome</keyword>
<dbReference type="Proteomes" id="UP000284395">
    <property type="component" value="Unassembled WGS sequence"/>
</dbReference>
<comment type="caution">
    <text evidence="1">The sequence shown here is derived from an EMBL/GenBank/DDBJ whole genome shotgun (WGS) entry which is preliminary data.</text>
</comment>
<dbReference type="AlphaFoldDB" id="A0A420ESG6"/>
<evidence type="ECO:0000313" key="1">
    <source>
        <dbReference type="EMBL" id="RKF23599.1"/>
    </source>
</evidence>
<dbReference type="OrthoDB" id="7508154at2"/>
<gene>
    <name evidence="1" type="ORF">D6851_02510</name>
</gene>
<dbReference type="GO" id="GO:0006281">
    <property type="term" value="P:DNA repair"/>
    <property type="evidence" value="ECO:0007669"/>
    <property type="project" value="InterPro"/>
</dbReference>